<evidence type="ECO:0000256" key="1">
    <source>
        <dbReference type="SAM" id="MobiDB-lite"/>
    </source>
</evidence>
<keyword evidence="3" id="KW-1185">Reference proteome</keyword>
<comment type="caution">
    <text evidence="2">The sequence shown here is derived from an EMBL/GenBank/DDBJ whole genome shotgun (WGS) entry which is preliminary data.</text>
</comment>
<organism evidence="2 3">
    <name type="scientific">Pararge aegeria aegeria</name>
    <dbReference type="NCBI Taxonomy" id="348720"/>
    <lineage>
        <taxon>Eukaryota</taxon>
        <taxon>Metazoa</taxon>
        <taxon>Ecdysozoa</taxon>
        <taxon>Arthropoda</taxon>
        <taxon>Hexapoda</taxon>
        <taxon>Insecta</taxon>
        <taxon>Pterygota</taxon>
        <taxon>Neoptera</taxon>
        <taxon>Endopterygota</taxon>
        <taxon>Lepidoptera</taxon>
        <taxon>Glossata</taxon>
        <taxon>Ditrysia</taxon>
        <taxon>Papilionoidea</taxon>
        <taxon>Nymphalidae</taxon>
        <taxon>Satyrinae</taxon>
        <taxon>Satyrini</taxon>
        <taxon>Parargina</taxon>
        <taxon>Pararge</taxon>
    </lineage>
</organism>
<protein>
    <submittedName>
        <fullName evidence="2">Jg2968 protein</fullName>
    </submittedName>
</protein>
<proteinExistence type="predicted"/>
<name>A0A8S4QLJ3_9NEOP</name>
<feature type="region of interest" description="Disordered" evidence="1">
    <location>
        <begin position="26"/>
        <end position="51"/>
    </location>
</feature>
<feature type="non-terminal residue" evidence="2">
    <location>
        <position position="51"/>
    </location>
</feature>
<evidence type="ECO:0000313" key="3">
    <source>
        <dbReference type="Proteomes" id="UP000838756"/>
    </source>
</evidence>
<gene>
    <name evidence="2" type="primary">jg2968</name>
    <name evidence="2" type="ORF">PAEG_LOCUS3510</name>
</gene>
<sequence>MIRMEESVLANEKRLQEKMHECAQLGGELDRARDEASRALQRANERTETLR</sequence>
<dbReference type="EMBL" id="CAKXAJ010011281">
    <property type="protein sequence ID" value="CAH2212712.1"/>
    <property type="molecule type" value="Genomic_DNA"/>
</dbReference>
<accession>A0A8S4QLJ3</accession>
<dbReference type="Proteomes" id="UP000838756">
    <property type="component" value="Unassembled WGS sequence"/>
</dbReference>
<feature type="compositionally biased region" description="Basic and acidic residues" evidence="1">
    <location>
        <begin position="28"/>
        <end position="51"/>
    </location>
</feature>
<evidence type="ECO:0000313" key="2">
    <source>
        <dbReference type="EMBL" id="CAH2212712.1"/>
    </source>
</evidence>
<dbReference type="OrthoDB" id="413404at2759"/>
<reference evidence="2" key="1">
    <citation type="submission" date="2022-03" db="EMBL/GenBank/DDBJ databases">
        <authorList>
            <person name="Lindestad O."/>
        </authorList>
    </citation>
    <scope>NUCLEOTIDE SEQUENCE</scope>
</reference>
<dbReference type="AlphaFoldDB" id="A0A8S4QLJ3"/>